<protein>
    <submittedName>
        <fullName evidence="1">HAD-IA family hydrolase</fullName>
    </submittedName>
</protein>
<keyword evidence="1" id="KW-0378">Hydrolase</keyword>
<dbReference type="RefSeq" id="WP_420717405.1">
    <property type="nucleotide sequence ID" value="NZ_CP053586.1"/>
</dbReference>
<dbReference type="SUPFAM" id="SSF56784">
    <property type="entry name" value="HAD-like"/>
    <property type="match status" value="1"/>
</dbReference>
<evidence type="ECO:0000313" key="1">
    <source>
        <dbReference type="EMBL" id="WNZ26371.1"/>
    </source>
</evidence>
<dbReference type="InterPro" id="IPR023214">
    <property type="entry name" value="HAD_sf"/>
</dbReference>
<dbReference type="Pfam" id="PF13419">
    <property type="entry name" value="HAD_2"/>
    <property type="match status" value="1"/>
</dbReference>
<organism evidence="1">
    <name type="scientific">Leptolyngbya sp. NK1-12</name>
    <dbReference type="NCBI Taxonomy" id="2547451"/>
    <lineage>
        <taxon>Bacteria</taxon>
        <taxon>Bacillati</taxon>
        <taxon>Cyanobacteriota</taxon>
        <taxon>Cyanophyceae</taxon>
        <taxon>Leptolyngbyales</taxon>
        <taxon>Leptolyngbyaceae</taxon>
        <taxon>Leptolyngbya group</taxon>
        <taxon>Leptolyngbya</taxon>
    </lineage>
</organism>
<dbReference type="GO" id="GO:0016787">
    <property type="term" value="F:hydrolase activity"/>
    <property type="evidence" value="ECO:0007669"/>
    <property type="project" value="UniProtKB-KW"/>
</dbReference>
<dbReference type="NCBIfam" id="TIGR01549">
    <property type="entry name" value="HAD-SF-IA-v1"/>
    <property type="match status" value="1"/>
</dbReference>
<dbReference type="InterPro" id="IPR036412">
    <property type="entry name" value="HAD-like_sf"/>
</dbReference>
<proteinExistence type="predicted"/>
<dbReference type="AlphaFoldDB" id="A0AA97AKN3"/>
<dbReference type="InterPro" id="IPR006439">
    <property type="entry name" value="HAD-SF_hydro_IA"/>
</dbReference>
<name>A0AA97AKN3_9CYAN</name>
<dbReference type="EMBL" id="CP053586">
    <property type="protein sequence ID" value="WNZ26371.1"/>
    <property type="molecule type" value="Genomic_DNA"/>
</dbReference>
<dbReference type="InterPro" id="IPR041492">
    <property type="entry name" value="HAD_2"/>
</dbReference>
<reference evidence="1" key="1">
    <citation type="submission" date="2020-05" db="EMBL/GenBank/DDBJ databases">
        <authorList>
            <person name="Zhu T."/>
            <person name="Keshari N."/>
            <person name="Lu X."/>
        </authorList>
    </citation>
    <scope>NUCLEOTIDE SEQUENCE</scope>
    <source>
        <strain evidence="1">NK1-12</strain>
    </source>
</reference>
<accession>A0AA97AKN3</accession>
<sequence length="100" mass="10916">MDNGKVSEAGLDRSFETIITKDDGFPEKPNPESFISIIGKSDTSQELFYCIGDRDLDIEAGKNAGIKAIFFNTDGGMREKADFNISDHKQLGKILAISNG</sequence>
<gene>
    <name evidence="1" type="ORF">HJG54_01275</name>
</gene>
<dbReference type="Gene3D" id="3.40.50.1000">
    <property type="entry name" value="HAD superfamily/HAD-like"/>
    <property type="match status" value="1"/>
</dbReference>